<keyword evidence="4" id="KW-0812">Transmembrane</keyword>
<gene>
    <name evidence="6" type="ORF">SAPIO_CDS9997</name>
</gene>
<feature type="domain" description="Major facilitator superfamily (MFS) profile" evidence="5">
    <location>
        <begin position="78"/>
        <end position="462"/>
    </location>
</feature>
<feature type="transmembrane region" description="Helical" evidence="4">
    <location>
        <begin position="372"/>
        <end position="395"/>
    </location>
</feature>
<dbReference type="KEGG" id="sapo:SAPIO_CDS9997"/>
<dbReference type="InterPro" id="IPR020846">
    <property type="entry name" value="MFS_dom"/>
</dbReference>
<comment type="caution">
    <text evidence="6">The sequence shown here is derived from an EMBL/GenBank/DDBJ whole genome shotgun (WGS) entry which is preliminary data.</text>
</comment>
<dbReference type="GO" id="GO:0022857">
    <property type="term" value="F:transmembrane transporter activity"/>
    <property type="evidence" value="ECO:0007669"/>
    <property type="project" value="InterPro"/>
</dbReference>
<evidence type="ECO:0000256" key="3">
    <source>
        <dbReference type="SAM" id="MobiDB-lite"/>
    </source>
</evidence>
<dbReference type="HOGENOM" id="CLU_001265_1_0_1"/>
<dbReference type="PANTHER" id="PTHR11360:SF177">
    <property type="entry name" value="RIBOFLAVIN TRANSPORTER MCH5"/>
    <property type="match status" value="1"/>
</dbReference>
<protein>
    <submittedName>
        <fullName evidence="6">Major facilitator superfamily transporter</fullName>
    </submittedName>
</protein>
<evidence type="ECO:0000259" key="5">
    <source>
        <dbReference type="PROSITE" id="PS50850"/>
    </source>
</evidence>
<dbReference type="OrthoDB" id="410267at2759"/>
<keyword evidence="4" id="KW-1133">Transmembrane helix</keyword>
<feature type="transmembrane region" description="Helical" evidence="4">
    <location>
        <begin position="316"/>
        <end position="335"/>
    </location>
</feature>
<evidence type="ECO:0000313" key="6">
    <source>
        <dbReference type="EMBL" id="KEZ39309.1"/>
    </source>
</evidence>
<keyword evidence="7" id="KW-1185">Reference proteome</keyword>
<feature type="transmembrane region" description="Helical" evidence="4">
    <location>
        <begin position="238"/>
        <end position="258"/>
    </location>
</feature>
<feature type="transmembrane region" description="Helical" evidence="4">
    <location>
        <begin position="407"/>
        <end position="425"/>
    </location>
</feature>
<evidence type="ECO:0000313" key="7">
    <source>
        <dbReference type="Proteomes" id="UP000028545"/>
    </source>
</evidence>
<dbReference type="Proteomes" id="UP000028545">
    <property type="component" value="Unassembled WGS sequence"/>
</dbReference>
<dbReference type="Pfam" id="PF07690">
    <property type="entry name" value="MFS_1"/>
    <property type="match status" value="1"/>
</dbReference>
<feature type="region of interest" description="Disordered" evidence="3">
    <location>
        <begin position="1"/>
        <end position="72"/>
    </location>
</feature>
<evidence type="ECO:0000256" key="1">
    <source>
        <dbReference type="ARBA" id="ARBA00004141"/>
    </source>
</evidence>
<feature type="transmembrane region" description="Helical" evidence="4">
    <location>
        <begin position="149"/>
        <end position="168"/>
    </location>
</feature>
<proteinExistence type="inferred from homology"/>
<dbReference type="InterPro" id="IPR036259">
    <property type="entry name" value="MFS_trans_sf"/>
</dbReference>
<feature type="transmembrane region" description="Helical" evidence="4">
    <location>
        <begin position="120"/>
        <end position="142"/>
    </location>
</feature>
<feature type="compositionally biased region" description="Basic and acidic residues" evidence="3">
    <location>
        <begin position="28"/>
        <end position="38"/>
    </location>
</feature>
<dbReference type="VEuPathDB" id="FungiDB:SAPIO_CDS9997"/>
<dbReference type="GO" id="GO:0016020">
    <property type="term" value="C:membrane"/>
    <property type="evidence" value="ECO:0007669"/>
    <property type="project" value="UniProtKB-SubCell"/>
</dbReference>
<comment type="subcellular location">
    <subcellularLocation>
        <location evidence="1">Membrane</location>
        <topology evidence="1">Multi-pass membrane protein</topology>
    </subcellularLocation>
</comment>
<feature type="transmembrane region" description="Helical" evidence="4">
    <location>
        <begin position="347"/>
        <end position="366"/>
    </location>
</feature>
<feature type="compositionally biased region" description="Acidic residues" evidence="3">
    <location>
        <begin position="63"/>
        <end position="72"/>
    </location>
</feature>
<feature type="transmembrane region" description="Helical" evidence="4">
    <location>
        <begin position="206"/>
        <end position="226"/>
    </location>
</feature>
<dbReference type="InterPro" id="IPR050327">
    <property type="entry name" value="Proton-linked_MCT"/>
</dbReference>
<dbReference type="RefSeq" id="XP_016639108.1">
    <property type="nucleotide sequence ID" value="XM_016791264.1"/>
</dbReference>
<feature type="transmembrane region" description="Helical" evidence="4">
    <location>
        <begin position="279"/>
        <end position="304"/>
    </location>
</feature>
<dbReference type="GeneID" id="27729069"/>
<evidence type="ECO:0000256" key="2">
    <source>
        <dbReference type="ARBA" id="ARBA00006727"/>
    </source>
</evidence>
<feature type="compositionally biased region" description="Low complexity" evidence="3">
    <location>
        <begin position="11"/>
        <end position="24"/>
    </location>
</feature>
<dbReference type="PROSITE" id="PS50850">
    <property type="entry name" value="MFS"/>
    <property type="match status" value="1"/>
</dbReference>
<accession>A0A084FW47</accession>
<organism evidence="6 7">
    <name type="scientific">Pseudallescheria apiosperma</name>
    <name type="common">Scedosporium apiospermum</name>
    <dbReference type="NCBI Taxonomy" id="563466"/>
    <lineage>
        <taxon>Eukaryota</taxon>
        <taxon>Fungi</taxon>
        <taxon>Dikarya</taxon>
        <taxon>Ascomycota</taxon>
        <taxon>Pezizomycotina</taxon>
        <taxon>Sordariomycetes</taxon>
        <taxon>Hypocreomycetidae</taxon>
        <taxon>Microascales</taxon>
        <taxon>Microascaceae</taxon>
        <taxon>Scedosporium</taxon>
    </lineage>
</organism>
<name>A0A084FW47_PSEDA</name>
<dbReference type="SUPFAM" id="SSF103473">
    <property type="entry name" value="MFS general substrate transporter"/>
    <property type="match status" value="1"/>
</dbReference>
<dbReference type="EMBL" id="JOWA01000154">
    <property type="protein sequence ID" value="KEZ39309.1"/>
    <property type="molecule type" value="Genomic_DNA"/>
</dbReference>
<dbReference type="Gene3D" id="1.20.1250.20">
    <property type="entry name" value="MFS general substrate transporter like domains"/>
    <property type="match status" value="1"/>
</dbReference>
<feature type="transmembrane region" description="Helical" evidence="4">
    <location>
        <begin position="77"/>
        <end position="100"/>
    </location>
</feature>
<feature type="transmembrane region" description="Helical" evidence="4">
    <location>
        <begin position="437"/>
        <end position="455"/>
    </location>
</feature>
<dbReference type="InterPro" id="IPR011701">
    <property type="entry name" value="MFS"/>
</dbReference>
<feature type="compositionally biased region" description="Polar residues" evidence="3">
    <location>
        <begin position="44"/>
        <end position="53"/>
    </location>
</feature>
<reference evidence="6 7" key="1">
    <citation type="journal article" date="2014" name="Genome Announc.">
        <title>Draft genome sequence of the pathogenic fungus Scedosporium apiospermum.</title>
        <authorList>
            <person name="Vandeputte P."/>
            <person name="Ghamrawi S."/>
            <person name="Rechenmann M."/>
            <person name="Iltis A."/>
            <person name="Giraud S."/>
            <person name="Fleury M."/>
            <person name="Thornton C."/>
            <person name="Delhaes L."/>
            <person name="Meyer W."/>
            <person name="Papon N."/>
            <person name="Bouchara J.P."/>
        </authorList>
    </citation>
    <scope>NUCLEOTIDE SEQUENCE [LARGE SCALE GENOMIC DNA]</scope>
    <source>
        <strain evidence="6 7">IHEM 14462</strain>
    </source>
</reference>
<evidence type="ECO:0000256" key="4">
    <source>
        <dbReference type="SAM" id="Phobius"/>
    </source>
</evidence>
<dbReference type="PANTHER" id="PTHR11360">
    <property type="entry name" value="MONOCARBOXYLATE TRANSPORTER"/>
    <property type="match status" value="1"/>
</dbReference>
<dbReference type="AlphaFoldDB" id="A0A084FW47"/>
<feature type="transmembrane region" description="Helical" evidence="4">
    <location>
        <begin position="174"/>
        <end position="194"/>
    </location>
</feature>
<keyword evidence="4" id="KW-0472">Membrane</keyword>
<dbReference type="OMA" id="DLVWQIS"/>
<sequence>MTAIDNVSEKGVQPGLPQQGQSGPAARPEAEKSEEKKGSAPLDQAQQPASSGETDTELGSVENGEDDEDEEYPEGGLAAWLVVLGCWLALLSSLGIMNTLATFQAYVSTHQLAEHSSGQIGWIFSLYTFLAFFCGIYIGPIFDKHGPRWLILGGTVTQLASLLGLSFSTKYWHFILSFGVLAGFSSSLIFTPSIAAVGHFFKRRRAFATGIASTGGSIGGIIFPLMLNSLFERVGWGWAVRILAFLSFTLCAASNFLIKSRLPPALNANVHPDIRIFKNITFLWTTIGIFLLEFALFIPLTYITSYMLHKGFNDNFSFNMLAVLNAGSVFGRALPGWWGDKFGPFNSNMLAIVLAIVACFAIWLPAGHTTAGIIFFMLLIGFSSGNNISISPVCIGRLCKTQHYGRYYATTYTLVAVACLVSIPIGGEIITSNGGEYWGLIVFTGAIYLGGLFALQMAKVTCVGWNLLAIF</sequence>
<comment type="similarity">
    <text evidence="2">Belongs to the major facilitator superfamily. Monocarboxylate porter (TC 2.A.1.13) family.</text>
</comment>
<dbReference type="CDD" id="cd17352">
    <property type="entry name" value="MFS_MCT_SLC16"/>
    <property type="match status" value="1"/>
</dbReference>